<protein>
    <submittedName>
        <fullName evidence="6">Beta-chimaerin</fullName>
    </submittedName>
</protein>
<keyword evidence="2" id="KW-0479">Metal-binding</keyword>
<dbReference type="Gene3D" id="1.10.555.10">
    <property type="entry name" value="Rho GTPase activation protein"/>
    <property type="match status" value="1"/>
</dbReference>
<dbReference type="PROSITE" id="PS50081">
    <property type="entry name" value="ZF_DAG_PE_2"/>
    <property type="match status" value="1"/>
</dbReference>
<dbReference type="PANTHER" id="PTHR46075:SF2">
    <property type="entry name" value="RHO GTPASE ACTIVATING PROTEIN AT 5A, ISOFORM A"/>
    <property type="match status" value="1"/>
</dbReference>
<dbReference type="InterPro" id="IPR000198">
    <property type="entry name" value="RhoGAP_dom"/>
</dbReference>
<dbReference type="SUPFAM" id="SSF48350">
    <property type="entry name" value="GTPase activation domain, GAP"/>
    <property type="match status" value="1"/>
</dbReference>
<dbReference type="SMART" id="SM00109">
    <property type="entry name" value="C1"/>
    <property type="match status" value="1"/>
</dbReference>
<dbReference type="FunFam" id="3.30.60.20:FF:000025">
    <property type="entry name" value="Chimaerin"/>
    <property type="match status" value="1"/>
</dbReference>
<dbReference type="Pfam" id="PF00620">
    <property type="entry name" value="RhoGAP"/>
    <property type="match status" value="1"/>
</dbReference>
<feature type="non-terminal residue" evidence="6">
    <location>
        <position position="319"/>
    </location>
</feature>
<dbReference type="CDD" id="cd20806">
    <property type="entry name" value="C1_CHN"/>
    <property type="match status" value="1"/>
</dbReference>
<dbReference type="PROSITE" id="PS50238">
    <property type="entry name" value="RHOGAP"/>
    <property type="match status" value="1"/>
</dbReference>
<dbReference type="PANTHER" id="PTHR46075">
    <property type="entry name" value="CHIMERIN FAMILY MEMBER"/>
    <property type="match status" value="1"/>
</dbReference>
<organism evidence="6 7">
    <name type="scientific">Cichlidogyrus casuarinus</name>
    <dbReference type="NCBI Taxonomy" id="1844966"/>
    <lineage>
        <taxon>Eukaryota</taxon>
        <taxon>Metazoa</taxon>
        <taxon>Spiralia</taxon>
        <taxon>Lophotrochozoa</taxon>
        <taxon>Platyhelminthes</taxon>
        <taxon>Monogenea</taxon>
        <taxon>Monopisthocotylea</taxon>
        <taxon>Dactylogyridea</taxon>
        <taxon>Ancyrocephalidae</taxon>
        <taxon>Cichlidogyrus</taxon>
    </lineage>
</organism>
<dbReference type="Pfam" id="PF00130">
    <property type="entry name" value="C1_1"/>
    <property type="match status" value="1"/>
</dbReference>
<evidence type="ECO:0000259" key="4">
    <source>
        <dbReference type="PROSITE" id="PS50081"/>
    </source>
</evidence>
<dbReference type="AlphaFoldDB" id="A0ABD2QKH1"/>
<feature type="domain" description="Rho-GAP" evidence="5">
    <location>
        <begin position="179"/>
        <end position="319"/>
    </location>
</feature>
<gene>
    <name evidence="6" type="primary">CHN2</name>
    <name evidence="6" type="ORF">Ciccas_001453</name>
</gene>
<evidence type="ECO:0000256" key="2">
    <source>
        <dbReference type="ARBA" id="ARBA00022723"/>
    </source>
</evidence>
<dbReference type="EMBL" id="JBJKFK010000095">
    <property type="protein sequence ID" value="KAL3319857.1"/>
    <property type="molecule type" value="Genomic_DNA"/>
</dbReference>
<proteinExistence type="predicted"/>
<dbReference type="InterPro" id="IPR051854">
    <property type="entry name" value="Rho-type_GAP"/>
</dbReference>
<dbReference type="SMART" id="SM00324">
    <property type="entry name" value="RhoGAP"/>
    <property type="match status" value="1"/>
</dbReference>
<dbReference type="InterPro" id="IPR046349">
    <property type="entry name" value="C1-like_sf"/>
</dbReference>
<evidence type="ECO:0000256" key="3">
    <source>
        <dbReference type="ARBA" id="ARBA00022833"/>
    </source>
</evidence>
<dbReference type="GO" id="GO:0005096">
    <property type="term" value="F:GTPase activator activity"/>
    <property type="evidence" value="ECO:0007669"/>
    <property type="project" value="UniProtKB-KW"/>
</dbReference>
<keyword evidence="3" id="KW-0862">Zinc</keyword>
<keyword evidence="7" id="KW-1185">Reference proteome</keyword>
<keyword evidence="1" id="KW-0343">GTPase activation</keyword>
<accession>A0ABD2QKH1</accession>
<reference evidence="6 7" key="1">
    <citation type="submission" date="2024-11" db="EMBL/GenBank/DDBJ databases">
        <title>Adaptive evolution of stress response genes in parasites aligns with host niche diversity.</title>
        <authorList>
            <person name="Hahn C."/>
            <person name="Resl P."/>
        </authorList>
    </citation>
    <scope>NUCLEOTIDE SEQUENCE [LARGE SCALE GENOMIC DNA]</scope>
    <source>
        <strain evidence="6">EGGRZ-B1_66</strain>
        <tissue evidence="6">Body</tissue>
    </source>
</reference>
<dbReference type="GO" id="GO:0046872">
    <property type="term" value="F:metal ion binding"/>
    <property type="evidence" value="ECO:0007669"/>
    <property type="project" value="UniProtKB-KW"/>
</dbReference>
<dbReference type="SUPFAM" id="SSF57889">
    <property type="entry name" value="Cysteine-rich domain"/>
    <property type="match status" value="1"/>
</dbReference>
<sequence>MPWLLSKCAYRFLISLRYRDDIKTFLVFYDRAKCQHFVGEKLFDTMELLVKDGLIHFHVEYEGADVLDEIASVSVYDTAPYRVTCVKSPGADQQCDAISDLSSQVTLPLPRPKQHSYKVHTFIGAHWCDYCNNFLWGLKSQGMKCSECGFQAHKKCSERSNAEADCLPDMKFMRRVFAVDLISLVRAENRTVPIVLEKCVTEIERRDGLHFEGLYRIPGNQDNVEELKRLFDKNADDVSLNSDARICDLNVLTSLIKMFMRQLPNPMVPYENYEDFVQVARDETLSDEVRDLKYREAVHKMPLEHYQTVKFFLAHLNRS</sequence>
<evidence type="ECO:0000259" key="5">
    <source>
        <dbReference type="PROSITE" id="PS50238"/>
    </source>
</evidence>
<evidence type="ECO:0000313" key="7">
    <source>
        <dbReference type="Proteomes" id="UP001626550"/>
    </source>
</evidence>
<dbReference type="Gene3D" id="3.30.60.20">
    <property type="match status" value="1"/>
</dbReference>
<dbReference type="PROSITE" id="PS00479">
    <property type="entry name" value="ZF_DAG_PE_1"/>
    <property type="match status" value="1"/>
</dbReference>
<dbReference type="InterPro" id="IPR002219">
    <property type="entry name" value="PKC_DAG/PE"/>
</dbReference>
<dbReference type="InterPro" id="IPR008936">
    <property type="entry name" value="Rho_GTPase_activation_prot"/>
</dbReference>
<evidence type="ECO:0000256" key="1">
    <source>
        <dbReference type="ARBA" id="ARBA00022468"/>
    </source>
</evidence>
<dbReference type="CDD" id="cd00159">
    <property type="entry name" value="RhoGAP"/>
    <property type="match status" value="1"/>
</dbReference>
<comment type="caution">
    <text evidence="6">The sequence shown here is derived from an EMBL/GenBank/DDBJ whole genome shotgun (WGS) entry which is preliminary data.</text>
</comment>
<feature type="domain" description="Phorbol-ester/DAG-type" evidence="4">
    <location>
        <begin position="114"/>
        <end position="166"/>
    </location>
</feature>
<evidence type="ECO:0000313" key="6">
    <source>
        <dbReference type="EMBL" id="KAL3319857.1"/>
    </source>
</evidence>
<name>A0ABD2QKH1_9PLAT</name>
<dbReference type="Proteomes" id="UP001626550">
    <property type="component" value="Unassembled WGS sequence"/>
</dbReference>